<dbReference type="Proteomes" id="UP000219259">
    <property type="component" value="Unassembled WGS sequence"/>
</dbReference>
<reference evidence="4 5" key="1">
    <citation type="submission" date="2017-09" db="EMBL/GenBank/DDBJ databases">
        <title>Phase variable restriction modification systems are present in the genome sequences of periodontal pathogens Prevotella intermedia, Tannerella forsythia and Porphyromonas gingivalis.</title>
        <authorList>
            <person name="Haigh R.D."/>
            <person name="Crawford L."/>
            <person name="Ralph J."/>
            <person name="Wanford J."/>
            <person name="Vartoukian S.R."/>
            <person name="Hijazib K."/>
            <person name="Wade W."/>
            <person name="Oggioni M.R."/>
        </authorList>
    </citation>
    <scope>NUCLEOTIDE SEQUENCE [LARGE SCALE GENOMIC DNA]</scope>
    <source>
        <strain evidence="4 5">WW11663</strain>
    </source>
</reference>
<evidence type="ECO:0000259" key="3">
    <source>
        <dbReference type="Pfam" id="PF16373"/>
    </source>
</evidence>
<proteinExistence type="predicted"/>
<keyword evidence="1" id="KW-0732">Signal</keyword>
<comment type="caution">
    <text evidence="4">The sequence shown here is derived from an EMBL/GenBank/DDBJ whole genome shotgun (WGS) entry which is preliminary data.</text>
</comment>
<dbReference type="InterPro" id="IPR052177">
    <property type="entry name" value="Divisome_Glycosyl_Hydrolase"/>
</dbReference>
<dbReference type="Pfam" id="PF16373">
    <property type="entry name" value="DUF4985"/>
    <property type="match status" value="1"/>
</dbReference>
<protein>
    <submittedName>
        <fullName evidence="4">S-layer protein</fullName>
    </submittedName>
</protein>
<dbReference type="AlphaFoldDB" id="A0A2A6EAB6"/>
<dbReference type="PANTHER" id="PTHR43405">
    <property type="entry name" value="GLYCOSYL HYDROLASE DIGH"/>
    <property type="match status" value="1"/>
</dbReference>
<feature type="domain" description="Glycosyl hydrolase-like 10" evidence="2">
    <location>
        <begin position="56"/>
        <end position="338"/>
    </location>
</feature>
<organism evidence="4 5">
    <name type="scientific">Tannerella forsythia</name>
    <name type="common">Bacteroides forsythus</name>
    <dbReference type="NCBI Taxonomy" id="28112"/>
    <lineage>
        <taxon>Bacteria</taxon>
        <taxon>Pseudomonadati</taxon>
        <taxon>Bacteroidota</taxon>
        <taxon>Bacteroidia</taxon>
        <taxon>Bacteroidales</taxon>
        <taxon>Tannerellaceae</taxon>
        <taxon>Tannerella</taxon>
    </lineage>
</organism>
<dbReference type="EMBL" id="NSLJ01000005">
    <property type="protein sequence ID" value="PDP44596.1"/>
    <property type="molecule type" value="Genomic_DNA"/>
</dbReference>
<gene>
    <name evidence="4" type="ORF">CLI86_02795</name>
</gene>
<dbReference type="SUPFAM" id="SSF51445">
    <property type="entry name" value="(Trans)glycosidases"/>
    <property type="match status" value="1"/>
</dbReference>
<dbReference type="InterPro" id="IPR017853">
    <property type="entry name" value="GH"/>
</dbReference>
<sequence>MSLPFLCFMMKYPYAYLLLLIFAFLSACGEKKKELPWEWPKKPDTPDVTPASEKPRFIWIDAAANFPDFADSKENIARDLALAKDAGFTDVVVDVRPTSGDLLFRSSVPGSKPVSWLGAWVKGTYTKIERKVTWDYLQVFIDEGHRLGLKVHAGFNTMTGGNSTSLGAEGILFRDASKKNWATSENLASGITNTLNNGQRNTKFFNPVNPEVQDYLCALLKDLAQYDLDGIFLDRGRFDGIQSDFSDLTRKQFEAYIGKQVNNFPDDILPKGATMVDINKMTSYPPYFKKWLEFRAKVMHDFMAKARKAVKDTNPKVKFGVYVGGWYSIYYEVGVNWASKKYSASDYRWASAEYRKYGYADLMDQMLIGAYASPLKVYGSTEWTMEGFCRLAKEKIRKDCPMVAGGPDVGNWDPKNIATPAQENEAIVKSVKACMDACDGYFLFDMIHLKLANQWNYAKEGIRLATGNSSK</sequence>
<evidence type="ECO:0000259" key="2">
    <source>
        <dbReference type="Pfam" id="PF02638"/>
    </source>
</evidence>
<dbReference type="Pfam" id="PF02638">
    <property type="entry name" value="GHL10"/>
    <property type="match status" value="1"/>
</dbReference>
<dbReference type="InterPro" id="IPR032280">
    <property type="entry name" value="DUF4985"/>
</dbReference>
<evidence type="ECO:0000256" key="1">
    <source>
        <dbReference type="ARBA" id="ARBA00022729"/>
    </source>
</evidence>
<feature type="domain" description="DUF4985" evidence="3">
    <location>
        <begin position="345"/>
        <end position="460"/>
    </location>
</feature>
<evidence type="ECO:0000313" key="4">
    <source>
        <dbReference type="EMBL" id="PDP44596.1"/>
    </source>
</evidence>
<dbReference type="Gene3D" id="3.20.20.80">
    <property type="entry name" value="Glycosidases"/>
    <property type="match status" value="1"/>
</dbReference>
<dbReference type="InterPro" id="IPR003790">
    <property type="entry name" value="GHL10"/>
</dbReference>
<name>A0A2A6EAB6_TANFO</name>
<evidence type="ECO:0000313" key="5">
    <source>
        <dbReference type="Proteomes" id="UP000219259"/>
    </source>
</evidence>
<dbReference type="PANTHER" id="PTHR43405:SF1">
    <property type="entry name" value="GLYCOSYL HYDROLASE DIGH"/>
    <property type="match status" value="1"/>
</dbReference>
<accession>A0A2A6EAB6</accession>